<dbReference type="RefSeq" id="WP_008518857.1">
    <property type="nucleotide sequence ID" value="NZ_ACJM01000023.1"/>
</dbReference>
<evidence type="ECO:0000256" key="4">
    <source>
        <dbReference type="ARBA" id="ARBA00022989"/>
    </source>
</evidence>
<protein>
    <recommendedName>
        <fullName evidence="6">GDT1 family protein</fullName>
    </recommendedName>
</protein>
<comment type="similarity">
    <text evidence="2 6">Belongs to the GDT1 family.</text>
</comment>
<keyword evidence="5 6" id="KW-0472">Membrane</keyword>
<dbReference type="PANTHER" id="PTHR12608:SF1">
    <property type="entry name" value="TRANSMEMBRANE PROTEIN 165"/>
    <property type="match status" value="1"/>
</dbReference>
<dbReference type="InterPro" id="IPR001727">
    <property type="entry name" value="GDT1-like"/>
</dbReference>
<dbReference type="GO" id="GO:0046873">
    <property type="term" value="F:metal ion transmembrane transporter activity"/>
    <property type="evidence" value="ECO:0007669"/>
    <property type="project" value="InterPro"/>
</dbReference>
<evidence type="ECO:0000256" key="6">
    <source>
        <dbReference type="RuleBase" id="RU365102"/>
    </source>
</evidence>
<dbReference type="Pfam" id="PF01169">
    <property type="entry name" value="GDT1"/>
    <property type="match status" value="1"/>
</dbReference>
<dbReference type="AlphaFoldDB" id="C0GKE1"/>
<sequence>MLLKAFLTTFALVFLAELGDKTQLTTMLLVSQGQPMKMVFLGAASALVLSSLIGVLAGAWLGKMVPPNVIQTGAGVAFIGIGILLLLGKF</sequence>
<feature type="transmembrane region" description="Helical" evidence="6">
    <location>
        <begin position="38"/>
        <end position="62"/>
    </location>
</feature>
<keyword evidence="3 6" id="KW-0812">Transmembrane</keyword>
<feature type="transmembrane region" description="Helical" evidence="6">
    <location>
        <begin position="69"/>
        <end position="88"/>
    </location>
</feature>
<comment type="caution">
    <text evidence="7">The sequence shown here is derived from an EMBL/GenBank/DDBJ whole genome shotgun (WGS) entry which is preliminary data.</text>
</comment>
<evidence type="ECO:0000313" key="8">
    <source>
        <dbReference type="Proteomes" id="UP000006443"/>
    </source>
</evidence>
<name>C0GKE1_DETAL</name>
<evidence type="ECO:0000256" key="5">
    <source>
        <dbReference type="ARBA" id="ARBA00023136"/>
    </source>
</evidence>
<dbReference type="EMBL" id="ACJM01000023">
    <property type="protein sequence ID" value="EEG76184.1"/>
    <property type="molecule type" value="Genomic_DNA"/>
</dbReference>
<proteinExistence type="inferred from homology"/>
<dbReference type="STRING" id="555088.DealDRAFT_2950"/>
<dbReference type="GO" id="GO:0016020">
    <property type="term" value="C:membrane"/>
    <property type="evidence" value="ECO:0007669"/>
    <property type="project" value="UniProtKB-SubCell"/>
</dbReference>
<dbReference type="OrthoDB" id="9801356at2"/>
<comment type="caution">
    <text evidence="6">Lacks conserved residue(s) required for the propagation of feature annotation.</text>
</comment>
<evidence type="ECO:0000313" key="7">
    <source>
        <dbReference type="EMBL" id="EEG76184.1"/>
    </source>
</evidence>
<gene>
    <name evidence="7" type="ORF">DealDRAFT_2950</name>
</gene>
<evidence type="ECO:0000256" key="3">
    <source>
        <dbReference type="ARBA" id="ARBA00022692"/>
    </source>
</evidence>
<organism evidence="7 8">
    <name type="scientific">Dethiobacter alkaliphilus AHT 1</name>
    <dbReference type="NCBI Taxonomy" id="555088"/>
    <lineage>
        <taxon>Bacteria</taxon>
        <taxon>Bacillati</taxon>
        <taxon>Bacillota</taxon>
        <taxon>Dethiobacteria</taxon>
        <taxon>Dethiobacterales</taxon>
        <taxon>Dethiobacteraceae</taxon>
        <taxon>Dethiobacter</taxon>
    </lineage>
</organism>
<evidence type="ECO:0000256" key="2">
    <source>
        <dbReference type="ARBA" id="ARBA00009190"/>
    </source>
</evidence>
<reference evidence="7 8" key="1">
    <citation type="submission" date="2009-02" db="EMBL/GenBank/DDBJ databases">
        <title>Sequencing of the draft genome and assembly of Dethiobacter alkaliphilus AHT 1.</title>
        <authorList>
            <consortium name="US DOE Joint Genome Institute (JGI-PGF)"/>
            <person name="Lucas S."/>
            <person name="Copeland A."/>
            <person name="Lapidus A."/>
            <person name="Glavina del Rio T."/>
            <person name="Dalin E."/>
            <person name="Tice H."/>
            <person name="Bruce D."/>
            <person name="Goodwin L."/>
            <person name="Pitluck S."/>
            <person name="Larimer F."/>
            <person name="Land M.L."/>
            <person name="Hauser L."/>
            <person name="Muyzer G."/>
        </authorList>
    </citation>
    <scope>NUCLEOTIDE SEQUENCE [LARGE SCALE GENOMIC DNA]</scope>
    <source>
        <strain evidence="7 8">AHT 1</strain>
    </source>
</reference>
<dbReference type="Proteomes" id="UP000006443">
    <property type="component" value="Unassembled WGS sequence"/>
</dbReference>
<keyword evidence="4 6" id="KW-1133">Transmembrane helix</keyword>
<accession>C0GKE1</accession>
<keyword evidence="8" id="KW-1185">Reference proteome</keyword>
<dbReference type="eggNOG" id="COG2119">
    <property type="taxonomic scope" value="Bacteria"/>
</dbReference>
<evidence type="ECO:0000256" key="1">
    <source>
        <dbReference type="ARBA" id="ARBA00004141"/>
    </source>
</evidence>
<dbReference type="PANTHER" id="PTHR12608">
    <property type="entry name" value="TRANSMEMBRANE PROTEIN HTP-1 RELATED"/>
    <property type="match status" value="1"/>
</dbReference>
<comment type="subcellular location">
    <subcellularLocation>
        <location evidence="1 6">Membrane</location>
        <topology evidence="1 6">Multi-pass membrane protein</topology>
    </subcellularLocation>
</comment>